<dbReference type="InterPro" id="IPR007110">
    <property type="entry name" value="Ig-like_dom"/>
</dbReference>
<comment type="caution">
    <text evidence="11">The sequence shown here is derived from an EMBL/GenBank/DDBJ whole genome shotgun (WGS) entry which is preliminary data.</text>
</comment>
<sequence length="681" mass="72760">MRTPVSAPTYDLTSSDGEGKQLRGSRRPCGLGACEISSRRMPRTDHPTHTHMHASAHAGLYNQPTSRYMYMCNWENRIMMVGSWAQKAVLSLDPRAALVCQGETVSFRCRVVSGSQPVQLEWKRTNNQPLADNVKVGPDGSVLTIAFARLSNQGQYRCIAINAQGKTTITASLTIKQPPKVRVKPSSPVTVRVGGAVSLECQASGRLRPSITWLKEEAGRETTLVSTRDTSAVLQVVVSSSAHAGTYVCRAQSKEGSAEQRVELRLADGTVAPKATVRQADMTAVEGQTVTMHCQASGFPTPGISWSKLRAPLPWQHREEGGTLTLTNVGRQDSGQYICNATNSAGYSEDYVQLEVDTPPYATTVPDQVTARRGNSLRLQCIAHGSHPISFHWSRVGGAAMSSGAKTKDSVLLIGQLKVSDSGMYKCVASNHIGSSEALAMVSVKGELRPSLEFIRVSVLLVTVIQLLVEECTTHSDKANLLSSPVILTSHPHLSSPPVIPSCHPLLSSSPVILTCHPHLSSSPVILSCHPLLSSSPVILTSHPHQSSPPVILTSHPHQSSSPVIPSCHPHQSSSPVILTSHPLLSSSPVILTSHPLLSSSPVILTSHPLLSSSPVIPSCHPLLSSSPVILTCHPHLSSPPVSWVSALLLNQAELITALSDSCKHWGLGNFLSSPVSCTAL</sequence>
<evidence type="ECO:0000256" key="9">
    <source>
        <dbReference type="SAM" id="MobiDB-lite"/>
    </source>
</evidence>
<dbReference type="InterPro" id="IPR003598">
    <property type="entry name" value="Ig_sub2"/>
</dbReference>
<evidence type="ECO:0000259" key="10">
    <source>
        <dbReference type="PROSITE" id="PS50835"/>
    </source>
</evidence>
<dbReference type="SUPFAM" id="SSF48726">
    <property type="entry name" value="Immunoglobulin"/>
    <property type="match status" value="4"/>
</dbReference>
<organism evidence="11 12">
    <name type="scientific">Electrophorus voltai</name>
    <dbReference type="NCBI Taxonomy" id="2609070"/>
    <lineage>
        <taxon>Eukaryota</taxon>
        <taxon>Metazoa</taxon>
        <taxon>Chordata</taxon>
        <taxon>Craniata</taxon>
        <taxon>Vertebrata</taxon>
        <taxon>Euteleostomi</taxon>
        <taxon>Actinopterygii</taxon>
        <taxon>Neopterygii</taxon>
        <taxon>Teleostei</taxon>
        <taxon>Ostariophysi</taxon>
        <taxon>Gymnotiformes</taxon>
        <taxon>Gymnotoidei</taxon>
        <taxon>Gymnotidae</taxon>
        <taxon>Electrophorus</taxon>
    </lineage>
</organism>
<keyword evidence="3" id="KW-0732">Signal</keyword>
<feature type="region of interest" description="Disordered" evidence="9">
    <location>
        <begin position="1"/>
        <end position="26"/>
    </location>
</feature>
<dbReference type="InterPro" id="IPR013098">
    <property type="entry name" value="Ig_I-set"/>
</dbReference>
<dbReference type="InterPro" id="IPR013783">
    <property type="entry name" value="Ig-like_fold"/>
</dbReference>
<dbReference type="Gene3D" id="2.60.40.10">
    <property type="entry name" value="Immunoglobulins"/>
    <property type="match status" value="4"/>
</dbReference>
<keyword evidence="8" id="KW-0393">Immunoglobulin domain</keyword>
<evidence type="ECO:0000256" key="7">
    <source>
        <dbReference type="ARBA" id="ARBA00023180"/>
    </source>
</evidence>
<dbReference type="PROSITE" id="PS50835">
    <property type="entry name" value="IG_LIKE"/>
    <property type="match status" value="4"/>
</dbReference>
<evidence type="ECO:0000256" key="1">
    <source>
        <dbReference type="ARBA" id="ARBA00004236"/>
    </source>
</evidence>
<dbReference type="Pfam" id="PF13927">
    <property type="entry name" value="Ig_3"/>
    <property type="match status" value="3"/>
</dbReference>
<evidence type="ECO:0000256" key="4">
    <source>
        <dbReference type="ARBA" id="ARBA00022737"/>
    </source>
</evidence>
<dbReference type="PANTHER" id="PTHR12231">
    <property type="entry name" value="CTX-RELATED TYPE I TRANSMEMBRANE PROTEIN"/>
    <property type="match status" value="1"/>
</dbReference>
<dbReference type="InterPro" id="IPR003599">
    <property type="entry name" value="Ig_sub"/>
</dbReference>
<dbReference type="SMART" id="SM00409">
    <property type="entry name" value="IG"/>
    <property type="match status" value="4"/>
</dbReference>
<evidence type="ECO:0000256" key="8">
    <source>
        <dbReference type="ARBA" id="ARBA00023319"/>
    </source>
</evidence>
<keyword evidence="4" id="KW-0677">Repeat</keyword>
<dbReference type="Proteomes" id="UP001239994">
    <property type="component" value="Unassembled WGS sequence"/>
</dbReference>
<dbReference type="Pfam" id="PF07679">
    <property type="entry name" value="I-set"/>
    <property type="match status" value="1"/>
</dbReference>
<accession>A0AAD8ZPM7</accession>
<dbReference type="PANTHER" id="PTHR12231:SF267">
    <property type="entry name" value="BASEMENT MEMBRANE-SPECIFIC HEPARAN SULFATE PROTEOGLYCAN CORE PROTEIN"/>
    <property type="match status" value="1"/>
</dbReference>
<dbReference type="GO" id="GO:0043005">
    <property type="term" value="C:neuron projection"/>
    <property type="evidence" value="ECO:0007669"/>
    <property type="project" value="TreeGrafter"/>
</dbReference>
<gene>
    <name evidence="11" type="ORF">P4O66_021671</name>
</gene>
<feature type="domain" description="Ig-like" evidence="10">
    <location>
        <begin position="360"/>
        <end position="443"/>
    </location>
</feature>
<feature type="domain" description="Ig-like" evidence="10">
    <location>
        <begin position="88"/>
        <end position="174"/>
    </location>
</feature>
<dbReference type="GO" id="GO:0005886">
    <property type="term" value="C:plasma membrane"/>
    <property type="evidence" value="ECO:0007669"/>
    <property type="project" value="UniProtKB-SubCell"/>
</dbReference>
<keyword evidence="5" id="KW-0472">Membrane</keyword>
<dbReference type="AlphaFoldDB" id="A0AAD8ZPM7"/>
<name>A0AAD8ZPM7_9TELE</name>
<evidence type="ECO:0000256" key="6">
    <source>
        <dbReference type="ARBA" id="ARBA00023157"/>
    </source>
</evidence>
<keyword evidence="7" id="KW-0325">Glycoprotein</keyword>
<keyword evidence="6" id="KW-1015">Disulfide bond</keyword>
<evidence type="ECO:0000313" key="12">
    <source>
        <dbReference type="Proteomes" id="UP001239994"/>
    </source>
</evidence>
<proteinExistence type="predicted"/>
<dbReference type="EMBL" id="JAROKS010000006">
    <property type="protein sequence ID" value="KAK1803142.1"/>
    <property type="molecule type" value="Genomic_DNA"/>
</dbReference>
<dbReference type="InterPro" id="IPR051170">
    <property type="entry name" value="Neural/epithelial_adhesion"/>
</dbReference>
<dbReference type="InterPro" id="IPR036179">
    <property type="entry name" value="Ig-like_dom_sf"/>
</dbReference>
<dbReference type="SMART" id="SM00408">
    <property type="entry name" value="IGc2"/>
    <property type="match status" value="4"/>
</dbReference>
<feature type="domain" description="Ig-like" evidence="10">
    <location>
        <begin position="273"/>
        <end position="355"/>
    </location>
</feature>
<evidence type="ECO:0000313" key="11">
    <source>
        <dbReference type="EMBL" id="KAK1803142.1"/>
    </source>
</evidence>
<evidence type="ECO:0000256" key="3">
    <source>
        <dbReference type="ARBA" id="ARBA00022729"/>
    </source>
</evidence>
<keyword evidence="2" id="KW-1003">Cell membrane</keyword>
<comment type="subcellular location">
    <subcellularLocation>
        <location evidence="1">Cell membrane</location>
    </subcellularLocation>
</comment>
<evidence type="ECO:0000256" key="5">
    <source>
        <dbReference type="ARBA" id="ARBA00023136"/>
    </source>
</evidence>
<reference evidence="11" key="1">
    <citation type="submission" date="2023-03" db="EMBL/GenBank/DDBJ databases">
        <title>Electrophorus voltai genome.</title>
        <authorList>
            <person name="Bian C."/>
        </authorList>
    </citation>
    <scope>NUCLEOTIDE SEQUENCE</scope>
    <source>
        <strain evidence="11">CB-2022</strain>
        <tissue evidence="11">Muscle</tissue>
    </source>
</reference>
<protein>
    <recommendedName>
        <fullName evidence="10">Ig-like domain-containing protein</fullName>
    </recommendedName>
</protein>
<keyword evidence="12" id="KW-1185">Reference proteome</keyword>
<dbReference type="FunFam" id="2.60.40.10:FF:001452">
    <property type="entry name" value="Uncharacterized protein, isoform F"/>
    <property type="match status" value="1"/>
</dbReference>
<evidence type="ECO:0000256" key="2">
    <source>
        <dbReference type="ARBA" id="ARBA00022475"/>
    </source>
</evidence>
<dbReference type="FunFam" id="2.60.40.10:FF:000357">
    <property type="entry name" value="Fc receptor like 1"/>
    <property type="match status" value="2"/>
</dbReference>
<feature type="domain" description="Ig-like" evidence="10">
    <location>
        <begin position="179"/>
        <end position="265"/>
    </location>
</feature>